<dbReference type="SUPFAM" id="SSF47413">
    <property type="entry name" value="lambda repressor-like DNA-binding domains"/>
    <property type="match status" value="1"/>
</dbReference>
<comment type="caution">
    <text evidence="2">The sequence shown here is derived from an EMBL/GenBank/DDBJ whole genome shotgun (WGS) entry which is preliminary data.</text>
</comment>
<keyword evidence="3" id="KW-1185">Reference proteome</keyword>
<name>A0A1A9RY18_9NEIS</name>
<dbReference type="InterPro" id="IPR001387">
    <property type="entry name" value="Cro/C1-type_HTH"/>
</dbReference>
<proteinExistence type="predicted"/>
<evidence type="ECO:0000313" key="3">
    <source>
        <dbReference type="Proteomes" id="UP000077885"/>
    </source>
</evidence>
<dbReference type="Gene3D" id="1.10.260.40">
    <property type="entry name" value="lambda repressor-like DNA-binding domains"/>
    <property type="match status" value="1"/>
</dbReference>
<dbReference type="GO" id="GO:0003677">
    <property type="term" value="F:DNA binding"/>
    <property type="evidence" value="ECO:0007669"/>
    <property type="project" value="InterPro"/>
</dbReference>
<organism evidence="2 3">
    <name type="scientific">Eikenella longinqua</name>
    <dbReference type="NCBI Taxonomy" id="1795827"/>
    <lineage>
        <taxon>Bacteria</taxon>
        <taxon>Pseudomonadati</taxon>
        <taxon>Pseudomonadota</taxon>
        <taxon>Betaproteobacteria</taxon>
        <taxon>Neisseriales</taxon>
        <taxon>Neisseriaceae</taxon>
        <taxon>Eikenella</taxon>
    </lineage>
</organism>
<protein>
    <recommendedName>
        <fullName evidence="1">HTH cro/C1-type domain-containing protein</fullName>
    </recommendedName>
</protein>
<dbReference type="STRING" id="1795827.A7P95_05600"/>
<sequence>MMEEVADRLISERVRLGYSKADFAREIDITRNTLRTYEIAKSNIPSNILVRMGSLGVDVMYVLFNQRNPAQAESLAEQTRREGERLAEQMISGNTMSNSVIAGNGSTINNINTTKHVSKTVAEVKPGKGHITDEQASTIQKLVDDIVVIESSVKQKPRGHKAVWTAFNRRMKIPSYRLLRLEQFDDACNYLRSTVGRLMKQKNARKKLPGDEWRNRKYRYIHASFKEIPELETWFKRHIKAKFKVDSKADLSDDELEQAYTSLSNKKRELAKRK</sequence>
<dbReference type="InterPro" id="IPR010982">
    <property type="entry name" value="Lambda_DNA-bd_dom_sf"/>
</dbReference>
<evidence type="ECO:0000313" key="2">
    <source>
        <dbReference type="EMBL" id="OAM28437.1"/>
    </source>
</evidence>
<dbReference type="EMBL" id="LXSL01000018">
    <property type="protein sequence ID" value="OAM28437.1"/>
    <property type="molecule type" value="Genomic_DNA"/>
</dbReference>
<dbReference type="Proteomes" id="UP000077885">
    <property type="component" value="Unassembled WGS sequence"/>
</dbReference>
<reference evidence="3" key="1">
    <citation type="submission" date="2016-05" db="EMBL/GenBank/DDBJ databases">
        <title>Draft genome of Corynebacterium afermentans subsp. afermentans LCDC 88199T.</title>
        <authorList>
            <person name="Bernier A.-M."/>
            <person name="Bernard K."/>
        </authorList>
    </citation>
    <scope>NUCLEOTIDE SEQUENCE [LARGE SCALE GENOMIC DNA]</scope>
    <source>
        <strain evidence="3">NML02-A-017</strain>
    </source>
</reference>
<evidence type="ECO:0000259" key="1">
    <source>
        <dbReference type="SMART" id="SM00530"/>
    </source>
</evidence>
<feature type="domain" description="HTH cro/C1-type" evidence="1">
    <location>
        <begin position="8"/>
        <end position="62"/>
    </location>
</feature>
<gene>
    <name evidence="2" type="ORF">A7P95_05600</name>
</gene>
<accession>A0A1A9RY18</accession>
<dbReference type="SMART" id="SM00530">
    <property type="entry name" value="HTH_XRE"/>
    <property type="match status" value="1"/>
</dbReference>
<dbReference type="AlphaFoldDB" id="A0A1A9RY18"/>